<dbReference type="RefSeq" id="WP_273938231.1">
    <property type="nucleotide sequence ID" value="NZ_CP097263.1"/>
</dbReference>
<reference evidence="4 5" key="1">
    <citation type="submission" date="2024-09" db="EMBL/GenBank/DDBJ databases">
        <authorList>
            <person name="Sun Q."/>
            <person name="Mori K."/>
        </authorList>
    </citation>
    <scope>NUCLEOTIDE SEQUENCE [LARGE SCALE GENOMIC DNA]</scope>
    <source>
        <strain evidence="4 5">TBRC 1432</strain>
    </source>
</reference>
<dbReference type="InterPro" id="IPR036365">
    <property type="entry name" value="PGBD-like_sf"/>
</dbReference>
<evidence type="ECO:0000313" key="4">
    <source>
        <dbReference type="EMBL" id="MFC0547925.1"/>
    </source>
</evidence>
<keyword evidence="5" id="KW-1185">Reference proteome</keyword>
<evidence type="ECO:0000259" key="3">
    <source>
        <dbReference type="Pfam" id="PF01471"/>
    </source>
</evidence>
<protein>
    <submittedName>
        <fullName evidence="4">Peptidoglycan-binding protein</fullName>
    </submittedName>
</protein>
<dbReference type="Gene3D" id="2.40.420.20">
    <property type="match status" value="1"/>
</dbReference>
<dbReference type="EMBL" id="JBHLUD010000015">
    <property type="protein sequence ID" value="MFC0547925.1"/>
    <property type="molecule type" value="Genomic_DNA"/>
</dbReference>
<feature type="region of interest" description="Disordered" evidence="1">
    <location>
        <begin position="259"/>
        <end position="289"/>
    </location>
</feature>
<comment type="caution">
    <text evidence="4">The sequence shown here is derived from an EMBL/GenBank/DDBJ whole genome shotgun (WGS) entry which is preliminary data.</text>
</comment>
<sequence length="383" mass="39208">MRPRRVMLLVVCAALATGAAGWAVGAQITSPADAAAAHQPPPASLITVAVVKQALASTITAQGTISYTGATPLTLTGTVGGATTQLVTRAPAVGATVGSGQRLLEVSGRPVFLLPGQVPMYRTLSDGMKGDDVRQLQQALTALGYGHLSNGTFDVATQIQVKRWYEHTGYEPQAEADKTTVPSGEILFLPTLPVRVDTVTTRAGATASGQIGTVTNSTVNIQSTLPSADAQFVRTGMSAKLTLPDGTTMAAKVDALGKDAAPPVTDQPAPPQNQQQPQQQQQQQSTSDATPMRLTAVDPAALAAYATKAAKIDIEVGKTNGEVLVVPVAAVATSQDGSTRVQVQDKDGAVHDVPVRVGLTANGLVEVSGTGLVAGARVVVGSK</sequence>
<keyword evidence="2" id="KW-0732">Signal</keyword>
<dbReference type="SUPFAM" id="SSF47090">
    <property type="entry name" value="PGBD-like"/>
    <property type="match status" value="1"/>
</dbReference>
<proteinExistence type="predicted"/>
<feature type="compositionally biased region" description="Low complexity" evidence="1">
    <location>
        <begin position="272"/>
        <end position="284"/>
    </location>
</feature>
<dbReference type="InterPro" id="IPR036366">
    <property type="entry name" value="PGBDSf"/>
</dbReference>
<name>A0ABV6N5T1_9PSEU</name>
<accession>A0ABV6N5T1</accession>
<dbReference type="Proteomes" id="UP001589810">
    <property type="component" value="Unassembled WGS sequence"/>
</dbReference>
<dbReference type="Pfam" id="PF01471">
    <property type="entry name" value="PG_binding_1"/>
    <property type="match status" value="1"/>
</dbReference>
<feature type="chain" id="PRO_5047027399" evidence="2">
    <location>
        <begin position="23"/>
        <end position="383"/>
    </location>
</feature>
<evidence type="ECO:0000256" key="1">
    <source>
        <dbReference type="SAM" id="MobiDB-lite"/>
    </source>
</evidence>
<evidence type="ECO:0000256" key="2">
    <source>
        <dbReference type="SAM" id="SignalP"/>
    </source>
</evidence>
<dbReference type="InterPro" id="IPR002477">
    <property type="entry name" value="Peptidoglycan-bd-like"/>
</dbReference>
<feature type="signal peptide" evidence="2">
    <location>
        <begin position="1"/>
        <end position="22"/>
    </location>
</feature>
<organism evidence="4 5">
    <name type="scientific">Kutzneria chonburiensis</name>
    <dbReference type="NCBI Taxonomy" id="1483604"/>
    <lineage>
        <taxon>Bacteria</taxon>
        <taxon>Bacillati</taxon>
        <taxon>Actinomycetota</taxon>
        <taxon>Actinomycetes</taxon>
        <taxon>Pseudonocardiales</taxon>
        <taxon>Pseudonocardiaceae</taxon>
        <taxon>Kutzneria</taxon>
    </lineage>
</organism>
<evidence type="ECO:0000313" key="5">
    <source>
        <dbReference type="Proteomes" id="UP001589810"/>
    </source>
</evidence>
<gene>
    <name evidence="4" type="ORF">ACFFH7_40915</name>
</gene>
<dbReference type="Gene3D" id="1.10.101.10">
    <property type="entry name" value="PGBD-like superfamily/PGBD"/>
    <property type="match status" value="1"/>
</dbReference>
<feature type="domain" description="Peptidoglycan binding-like" evidence="3">
    <location>
        <begin position="130"/>
        <end position="180"/>
    </location>
</feature>